<organism evidence="3 4">
    <name type="scientific">Plasmodium ovale curtisi</name>
    <dbReference type="NCBI Taxonomy" id="864141"/>
    <lineage>
        <taxon>Eukaryota</taxon>
        <taxon>Sar</taxon>
        <taxon>Alveolata</taxon>
        <taxon>Apicomplexa</taxon>
        <taxon>Aconoidasida</taxon>
        <taxon>Haemosporida</taxon>
        <taxon>Plasmodiidae</taxon>
        <taxon>Plasmodium</taxon>
        <taxon>Plasmodium (Plasmodium)</taxon>
    </lineage>
</organism>
<name>A0A1A8XAU9_PLAOA</name>
<evidence type="ECO:0000313" key="5">
    <source>
        <dbReference type="Proteomes" id="UP000078560"/>
    </source>
</evidence>
<keyword evidence="1" id="KW-0812">Transmembrane</keyword>
<dbReference type="EMBL" id="FLQV01003344">
    <property type="protein sequence ID" value="SBT02367.1"/>
    <property type="molecule type" value="Genomic_DNA"/>
</dbReference>
<dbReference type="AlphaFoldDB" id="A0A1A8XAU9"/>
<sequence>MTEESHDFFHHMDTCITYGNTADEETVESKFKIGCNSFLGEDLNDKLEKIGNNSLIKAKYFYERLINEDTNFDSVISNCSNNENTSFCKALRNFKEKYDNLRDKLEKSSNCKIQNLPETLINKEELSLEDPSGEYELSAEITQESDYSKGTILTGVLIATFGISLFLLLLYKFTMYGPRFHVPKQRKKITWDILSEDALNKLSNTEHEQLNLQNSEFSLKYHSPQ</sequence>
<protein>
    <submittedName>
        <fullName evidence="3">PIR Superfamily Protein</fullName>
    </submittedName>
</protein>
<dbReference type="EMBL" id="FLQU01000838">
    <property type="protein sequence ID" value="SBS89895.1"/>
    <property type="molecule type" value="Genomic_DNA"/>
</dbReference>
<evidence type="ECO:0000313" key="3">
    <source>
        <dbReference type="EMBL" id="SBT02367.1"/>
    </source>
</evidence>
<keyword evidence="1" id="KW-1133">Transmembrane helix</keyword>
<feature type="transmembrane region" description="Helical" evidence="1">
    <location>
        <begin position="152"/>
        <end position="171"/>
    </location>
</feature>
<keyword evidence="1" id="KW-0472">Membrane</keyword>
<gene>
    <name evidence="3" type="ORF">POVCU1_076090</name>
    <name evidence="2" type="ORF">POVCU2_0058460</name>
</gene>
<proteinExistence type="predicted"/>
<accession>A0A1A8XAU9</accession>
<dbReference type="Proteomes" id="UP000078560">
    <property type="component" value="Unassembled WGS sequence"/>
</dbReference>
<evidence type="ECO:0000313" key="2">
    <source>
        <dbReference type="EMBL" id="SBS89895.1"/>
    </source>
</evidence>
<evidence type="ECO:0000313" key="4">
    <source>
        <dbReference type="Proteomes" id="UP000078546"/>
    </source>
</evidence>
<evidence type="ECO:0000256" key="1">
    <source>
        <dbReference type="SAM" id="Phobius"/>
    </source>
</evidence>
<reference evidence="4 5" key="1">
    <citation type="submission" date="2016-05" db="EMBL/GenBank/DDBJ databases">
        <authorList>
            <person name="Naeem Raeece"/>
        </authorList>
    </citation>
    <scope>NUCLEOTIDE SEQUENCE [LARGE SCALE GENOMIC DNA]</scope>
</reference>
<dbReference type="Proteomes" id="UP000078546">
    <property type="component" value="Unassembled WGS sequence"/>
</dbReference>
<reference evidence="3" key="2">
    <citation type="submission" date="2016-05" db="EMBL/GenBank/DDBJ databases">
        <authorList>
            <person name="Lavstsen T."/>
            <person name="Jespersen J.S."/>
        </authorList>
    </citation>
    <scope>NUCLEOTIDE SEQUENCE [LARGE SCALE GENOMIC DNA]</scope>
</reference>